<dbReference type="PANTHER" id="PTHR35509">
    <property type="entry name" value="DOMAIN PROTEIN, PUTATIVE (DUF1995)-RELATED"/>
    <property type="match status" value="1"/>
</dbReference>
<feature type="domain" description="DUF1995" evidence="1">
    <location>
        <begin position="5"/>
        <end position="203"/>
    </location>
</feature>
<dbReference type="InterPro" id="IPR018962">
    <property type="entry name" value="DUF1995"/>
</dbReference>
<evidence type="ECO:0000313" key="2">
    <source>
        <dbReference type="EMBL" id="MEP0816138.1"/>
    </source>
</evidence>
<proteinExistence type="predicted"/>
<name>A0ABV0J2Z8_9CYAN</name>
<dbReference type="RefSeq" id="WP_190431847.1">
    <property type="nucleotide sequence ID" value="NZ_JAMPKM010000001.1"/>
</dbReference>
<organism evidence="2 3">
    <name type="scientific">Trichocoleus desertorum GB2-A4</name>
    <dbReference type="NCBI Taxonomy" id="2933944"/>
    <lineage>
        <taxon>Bacteria</taxon>
        <taxon>Bacillati</taxon>
        <taxon>Cyanobacteriota</taxon>
        <taxon>Cyanophyceae</taxon>
        <taxon>Leptolyngbyales</taxon>
        <taxon>Trichocoleusaceae</taxon>
        <taxon>Trichocoleus</taxon>
    </lineage>
</organism>
<dbReference type="InterPro" id="IPR053021">
    <property type="entry name" value="Chloroplast_ADK"/>
</dbReference>
<evidence type="ECO:0000313" key="3">
    <source>
        <dbReference type="Proteomes" id="UP001464891"/>
    </source>
</evidence>
<dbReference type="PANTHER" id="PTHR35509:SF1">
    <property type="entry name" value="DOMAIN PROTEIN, PUTATIVE (DUF1995)-RELATED"/>
    <property type="match status" value="1"/>
</dbReference>
<gene>
    <name evidence="2" type="ORF">NC998_03395</name>
</gene>
<protein>
    <submittedName>
        <fullName evidence="2">DUF1995 family protein</fullName>
    </submittedName>
</protein>
<dbReference type="Pfam" id="PF09353">
    <property type="entry name" value="DUF1995"/>
    <property type="match status" value="1"/>
</dbReference>
<reference evidence="2 3" key="1">
    <citation type="submission" date="2022-04" db="EMBL/GenBank/DDBJ databases">
        <title>Positive selection, recombination, and allopatry shape intraspecific diversity of widespread and dominant cyanobacteria.</title>
        <authorList>
            <person name="Wei J."/>
            <person name="Shu W."/>
            <person name="Hu C."/>
        </authorList>
    </citation>
    <scope>NUCLEOTIDE SEQUENCE [LARGE SCALE GENOMIC DNA]</scope>
    <source>
        <strain evidence="2 3">GB2-A4</strain>
    </source>
</reference>
<keyword evidence="3" id="KW-1185">Reference proteome</keyword>
<dbReference type="Proteomes" id="UP001464891">
    <property type="component" value="Unassembled WGS sequence"/>
</dbReference>
<comment type="caution">
    <text evidence="2">The sequence shown here is derived from an EMBL/GenBank/DDBJ whole genome shotgun (WGS) entry which is preliminary data.</text>
</comment>
<dbReference type="EMBL" id="JAMPKM010000001">
    <property type="protein sequence ID" value="MEP0816138.1"/>
    <property type="molecule type" value="Genomic_DNA"/>
</dbReference>
<evidence type="ECO:0000259" key="1">
    <source>
        <dbReference type="Pfam" id="PF09353"/>
    </source>
</evidence>
<accession>A0ABV0J2Z8</accession>
<sequence length="237" mass="26391">MAELPKNLEDAIEQAKTATQAALDAGVCRIQVELNFPELKPMPIAEQFLSIFEDLGANFKVFFPDAGAAALARRDWGEKPFEIRGIGELKGKMLPEDQAFLMVAPTSVEVAEVQKMADEAGERPFILLNPVLEDIATVGLGYAGRQLRTRFLSTFEVCYYLRPLENGALLRCYPGPWQVWLELEDDYKLIAEVDTKPAGDEIDRILAQSTGNPEDPTPAPKTGFMTELQRFLRALTQ</sequence>